<protein>
    <submittedName>
        <fullName evidence="2">Chromosome segregation ATPase</fullName>
    </submittedName>
</protein>
<keyword evidence="1" id="KW-0175">Coiled coil</keyword>
<dbReference type="EMBL" id="JAUSRD010000001">
    <property type="protein sequence ID" value="MDP9891254.1"/>
    <property type="molecule type" value="Genomic_DNA"/>
</dbReference>
<evidence type="ECO:0000256" key="1">
    <source>
        <dbReference type="SAM" id="Coils"/>
    </source>
</evidence>
<proteinExistence type="predicted"/>
<name>A0AAW8CSM9_9BURK</name>
<organism evidence="2 3">
    <name type="scientific">Variovorax boronicumulans</name>
    <dbReference type="NCBI Taxonomy" id="436515"/>
    <lineage>
        <taxon>Bacteria</taxon>
        <taxon>Pseudomonadati</taxon>
        <taxon>Pseudomonadota</taxon>
        <taxon>Betaproteobacteria</taxon>
        <taxon>Burkholderiales</taxon>
        <taxon>Comamonadaceae</taxon>
        <taxon>Variovorax</taxon>
    </lineage>
</organism>
<reference evidence="2" key="1">
    <citation type="submission" date="2023-07" db="EMBL/GenBank/DDBJ databases">
        <title>Sorghum-associated microbial communities from plants grown in Nebraska, USA.</title>
        <authorList>
            <person name="Schachtman D."/>
        </authorList>
    </citation>
    <scope>NUCLEOTIDE SEQUENCE</scope>
    <source>
        <strain evidence="2">DS3754</strain>
    </source>
</reference>
<gene>
    <name evidence="2" type="ORF">J2W31_000350</name>
</gene>
<evidence type="ECO:0000313" key="3">
    <source>
        <dbReference type="Proteomes" id="UP001242045"/>
    </source>
</evidence>
<evidence type="ECO:0000313" key="2">
    <source>
        <dbReference type="EMBL" id="MDP9891254.1"/>
    </source>
</evidence>
<feature type="coiled-coil region" evidence="1">
    <location>
        <begin position="20"/>
        <end position="54"/>
    </location>
</feature>
<accession>A0AAW8CSM9</accession>
<comment type="caution">
    <text evidence="2">The sequence shown here is derived from an EMBL/GenBank/DDBJ whole genome shotgun (WGS) entry which is preliminary data.</text>
</comment>
<dbReference type="RefSeq" id="WP_307683628.1">
    <property type="nucleotide sequence ID" value="NZ_JAUSRD010000001.1"/>
</dbReference>
<dbReference type="AlphaFoldDB" id="A0AAW8CSM9"/>
<sequence>MNARTRTLNNLRRWLERWELDHLRTHAAELAERLEQLEARVEQLQGEVYNADACADMWRDSYQQLSEHLDNGTADARCIGLTQQGDLLVIQTGAMQ</sequence>
<dbReference type="Proteomes" id="UP001242045">
    <property type="component" value="Unassembled WGS sequence"/>
</dbReference>